<organism evidence="2">
    <name type="scientific">Xenopus laevis</name>
    <name type="common">African clawed frog</name>
    <dbReference type="NCBI Taxonomy" id="8355"/>
    <lineage>
        <taxon>Eukaryota</taxon>
        <taxon>Metazoa</taxon>
        <taxon>Chordata</taxon>
        <taxon>Craniata</taxon>
        <taxon>Vertebrata</taxon>
        <taxon>Euteleostomi</taxon>
        <taxon>Amphibia</taxon>
        <taxon>Batrachia</taxon>
        <taxon>Anura</taxon>
        <taxon>Pipoidea</taxon>
        <taxon>Pipidae</taxon>
        <taxon>Xenopodinae</taxon>
        <taxon>Xenopus</taxon>
        <taxon>Xenopus</taxon>
    </lineage>
</organism>
<dbReference type="Proteomes" id="UP000694892">
    <property type="component" value="Unassembled WGS sequence"/>
</dbReference>
<accession>A0A974BNV2</accession>
<feature type="region of interest" description="Disordered" evidence="1">
    <location>
        <begin position="48"/>
        <end position="69"/>
    </location>
</feature>
<dbReference type="AlphaFoldDB" id="A0A974BNV2"/>
<gene>
    <name evidence="2" type="ORF">XELAEV_18003240mg</name>
</gene>
<sequence length="88" mass="9815">MPGMFRSRASLTGHTHFFIKNKVQPLLSLPLYGLLGCGSHRLIPRTDLGTCQPHKRGTEARGISSSAQDTMARQLQARRLEGVDENIW</sequence>
<dbReference type="EMBL" id="KV505411">
    <property type="protein sequence ID" value="OCT55288.1"/>
    <property type="molecule type" value="Genomic_DNA"/>
</dbReference>
<evidence type="ECO:0000313" key="2">
    <source>
        <dbReference type="EMBL" id="OCT55288.1"/>
    </source>
</evidence>
<reference evidence="2" key="1">
    <citation type="submission" date="2016-05" db="EMBL/GenBank/DDBJ databases">
        <title>WGS assembly of Xenopus laevis.</title>
        <authorList>
            <person name="Session A."/>
            <person name="Uno Y."/>
            <person name="Kwon T."/>
            <person name="Chapman J."/>
            <person name="Toyoda A."/>
            <person name="Takahashi S."/>
            <person name="Fukui A."/>
            <person name="Hikosaka A."/>
            <person name="Putnam N."/>
            <person name="Stites J."/>
            <person name="Van Heeringen S."/>
            <person name="Quigley I."/>
            <person name="Heinz S."/>
            <person name="Hellsten U."/>
            <person name="Lyons J."/>
            <person name="Suzuki A."/>
            <person name="Kondo M."/>
            <person name="Ogino H."/>
            <person name="Ochi H."/>
            <person name="Bogdanovic O."/>
            <person name="Lister R."/>
            <person name="Georgiou G."/>
            <person name="Paranjpe S."/>
            <person name="Van Kruijsbergen I."/>
            <person name="Mozaffari S."/>
            <person name="Shu S."/>
            <person name="Schmutz J."/>
            <person name="Jenkins J."/>
            <person name="Grimwood J."/>
            <person name="Carlson J."/>
            <person name="Mitros T."/>
            <person name="Simakov O."/>
            <person name="Heald R."/>
            <person name="Miller K."/>
            <person name="Haudenschild C."/>
            <person name="Kuroki Y."/>
            <person name="Tanaka T."/>
            <person name="Michiue T."/>
            <person name="Watanabe M."/>
            <person name="Kinoshita T."/>
            <person name="Ohta Y."/>
            <person name="Mawaribuchi S."/>
            <person name="Suzuki Y."/>
            <person name="Haramoto Y."/>
            <person name="Yamamoto T."/>
            <person name="Takagi C."/>
            <person name="Kitzman J."/>
            <person name="Shendure J."/>
            <person name="Nakayama T."/>
            <person name="Izutsu Y."/>
            <person name="Robert J."/>
            <person name="Dichmann D."/>
            <person name="Flajnik M."/>
            <person name="Houston D."/>
            <person name="Marcotte E."/>
            <person name="Wallingford J."/>
            <person name="Ito Y."/>
            <person name="Asashima M."/>
            <person name="Ueno N."/>
            <person name="Matsuda Y."/>
            <person name="Jan Veenstra G."/>
            <person name="Fujiyama A."/>
            <person name="Harland R."/>
            <person name="Taira M."/>
            <person name="Rokhsar D.S."/>
        </authorList>
    </citation>
    <scope>NUCLEOTIDE SEQUENCE</scope>
    <source>
        <strain evidence="2">J</strain>
        <tissue evidence="2">Blood</tissue>
    </source>
</reference>
<name>A0A974BNV2_XENLA</name>
<proteinExistence type="predicted"/>
<protein>
    <submittedName>
        <fullName evidence="2">Uncharacterized protein</fullName>
    </submittedName>
</protein>
<evidence type="ECO:0000256" key="1">
    <source>
        <dbReference type="SAM" id="MobiDB-lite"/>
    </source>
</evidence>